<evidence type="ECO:0000256" key="5">
    <source>
        <dbReference type="ARBA" id="ARBA00022989"/>
    </source>
</evidence>
<dbReference type="GeneID" id="107410489"/>
<dbReference type="Pfam" id="PF13855">
    <property type="entry name" value="LRR_8"/>
    <property type="match status" value="2"/>
</dbReference>
<keyword evidence="4" id="KW-0677">Repeat</keyword>
<dbReference type="Gene3D" id="3.80.10.10">
    <property type="entry name" value="Ribonuclease Inhibitor"/>
    <property type="match status" value="4"/>
</dbReference>
<keyword evidence="6" id="KW-0472">Membrane</keyword>
<dbReference type="SMART" id="SM00369">
    <property type="entry name" value="LRR_TYP"/>
    <property type="match status" value="5"/>
</dbReference>
<evidence type="ECO:0000259" key="8">
    <source>
        <dbReference type="Pfam" id="PF08263"/>
    </source>
</evidence>
<proteinExistence type="predicted"/>
<dbReference type="PANTHER" id="PTHR48060">
    <property type="entry name" value="DNA DAMAGE-REPAIR/TOLERATION PROTEIN DRT100"/>
    <property type="match status" value="1"/>
</dbReference>
<keyword evidence="3 7" id="KW-0732">Signal</keyword>
<evidence type="ECO:0000256" key="3">
    <source>
        <dbReference type="ARBA" id="ARBA00022729"/>
    </source>
</evidence>
<feature type="chain" id="PRO_5045586540" evidence="7">
    <location>
        <begin position="22"/>
        <end position="624"/>
    </location>
</feature>
<organism evidence="9 10">
    <name type="scientific">Ziziphus jujuba</name>
    <name type="common">Chinese jujube</name>
    <name type="synonym">Ziziphus sativa</name>
    <dbReference type="NCBI Taxonomy" id="326968"/>
    <lineage>
        <taxon>Eukaryota</taxon>
        <taxon>Viridiplantae</taxon>
        <taxon>Streptophyta</taxon>
        <taxon>Embryophyta</taxon>
        <taxon>Tracheophyta</taxon>
        <taxon>Spermatophyta</taxon>
        <taxon>Magnoliopsida</taxon>
        <taxon>eudicotyledons</taxon>
        <taxon>Gunneridae</taxon>
        <taxon>Pentapetalae</taxon>
        <taxon>rosids</taxon>
        <taxon>fabids</taxon>
        <taxon>Rosales</taxon>
        <taxon>Rhamnaceae</taxon>
        <taxon>Paliureae</taxon>
        <taxon>Ziziphus</taxon>
    </lineage>
</organism>
<dbReference type="InterPro" id="IPR001611">
    <property type="entry name" value="Leu-rich_rpt"/>
</dbReference>
<dbReference type="InterPro" id="IPR013210">
    <property type="entry name" value="LRR_N_plant-typ"/>
</dbReference>
<evidence type="ECO:0000313" key="10">
    <source>
        <dbReference type="RefSeq" id="XP_060667914.1"/>
    </source>
</evidence>
<dbReference type="InterPro" id="IPR032675">
    <property type="entry name" value="LRR_dom_sf"/>
</dbReference>
<evidence type="ECO:0000256" key="2">
    <source>
        <dbReference type="ARBA" id="ARBA00022692"/>
    </source>
</evidence>
<dbReference type="SUPFAM" id="SSF52058">
    <property type="entry name" value="L domain-like"/>
    <property type="match status" value="3"/>
</dbReference>
<evidence type="ECO:0000256" key="1">
    <source>
        <dbReference type="ARBA" id="ARBA00022614"/>
    </source>
</evidence>
<dbReference type="InterPro" id="IPR053211">
    <property type="entry name" value="DNA_repair-toleration"/>
</dbReference>
<keyword evidence="1" id="KW-0433">Leucine-rich repeat</keyword>
<keyword evidence="2" id="KW-0812">Transmembrane</keyword>
<feature type="domain" description="Leucine-rich repeat-containing N-terminal plant-type" evidence="8">
    <location>
        <begin position="37"/>
        <end position="87"/>
    </location>
</feature>
<evidence type="ECO:0000313" key="9">
    <source>
        <dbReference type="Proteomes" id="UP001652623"/>
    </source>
</evidence>
<dbReference type="PANTHER" id="PTHR48060:SF21">
    <property type="entry name" value="L DOMAIN-LIKE PROTEIN"/>
    <property type="match status" value="1"/>
</dbReference>
<accession>A0ABM3ZTW9</accession>
<protein>
    <submittedName>
        <fullName evidence="10">Receptor-like protein 33</fullName>
    </submittedName>
</protein>
<sequence length="624" mass="70712">MKLLCFPIFIFFFSRFQLTCSSSPFYSSHDATLCPGDQKLALLQFKNTFSTSQILYEDCNEEHKVPYPKTDSWKEDVDCCLWDGVTCEDGTGNLIGLDLSCSWLYGSIHSNSSLFNLSHFQRLNLAYNNFRESEISPKFGRFSNLTHLNLSTSSFLGNMPLDLSHLTKLVSLDLSRNYGLGLNTSVYKAFARNLTQLRELSLYFHLDLRENFGLTCSLPKSNRTTSLKYLDLSICQFTGLLPMSMGNLTQITQINIQSNNFSGKIPASILNLAKLEYLILEENDFRGQIPDAFENLSQLIYVSLGRNRLIGQLPSSIFNLTQLSKIDFSFNQLSGPFPEYASGLSKLDLTNNKLQGPIPRFIFQLENLASLMLSSDSLSGVVEIGMFSKLKNMQSLELSGNGLLSLNTSNHFNFTLPSVTYLNLSFYNIQEFPPVLKAFANIERLDLSNNKIHGLVPHWFYEIGKESLEYLILSNNYLTKIHQFPWERIGHLDFHGNLLEGKLPIPPFHATFFCVSRNKLTGEVPSSICHLEQLQVLDLSYNNLSGKIPNCLGDFSYDLSILNLRMNRFEGSIPKSFQTILRSLNLNGNQFEGSLPMSLLNCSMLEVLNVGDNKLHGRFPYWFV</sequence>
<keyword evidence="9" id="KW-1185">Reference proteome</keyword>
<keyword evidence="5" id="KW-1133">Transmembrane helix</keyword>
<gene>
    <name evidence="10" type="primary">LOC107410489</name>
</gene>
<dbReference type="Pfam" id="PF08263">
    <property type="entry name" value="LRRNT_2"/>
    <property type="match status" value="1"/>
</dbReference>
<evidence type="ECO:0000256" key="4">
    <source>
        <dbReference type="ARBA" id="ARBA00022737"/>
    </source>
</evidence>
<dbReference type="Proteomes" id="UP001652623">
    <property type="component" value="Chromosome 10"/>
</dbReference>
<dbReference type="RefSeq" id="XP_060667914.1">
    <property type="nucleotide sequence ID" value="XM_060811931.1"/>
</dbReference>
<evidence type="ECO:0000256" key="6">
    <source>
        <dbReference type="ARBA" id="ARBA00023136"/>
    </source>
</evidence>
<feature type="signal peptide" evidence="7">
    <location>
        <begin position="1"/>
        <end position="21"/>
    </location>
</feature>
<evidence type="ECO:0000256" key="7">
    <source>
        <dbReference type="SAM" id="SignalP"/>
    </source>
</evidence>
<dbReference type="InterPro" id="IPR003591">
    <property type="entry name" value="Leu-rich_rpt_typical-subtyp"/>
</dbReference>
<dbReference type="Pfam" id="PF00560">
    <property type="entry name" value="LRR_1"/>
    <property type="match status" value="5"/>
</dbReference>
<name>A0ABM3ZTW9_ZIZJJ</name>
<dbReference type="PRINTS" id="PR00019">
    <property type="entry name" value="LEURICHRPT"/>
</dbReference>
<reference evidence="10" key="1">
    <citation type="submission" date="2025-08" db="UniProtKB">
        <authorList>
            <consortium name="RefSeq"/>
        </authorList>
    </citation>
    <scope>IDENTIFICATION</scope>
    <source>
        <tissue evidence="10">Seedling</tissue>
    </source>
</reference>
<dbReference type="PROSITE" id="PS51450">
    <property type="entry name" value="LRR"/>
    <property type="match status" value="1"/>
</dbReference>